<dbReference type="PROSITE" id="PS00061">
    <property type="entry name" value="ADH_SHORT"/>
    <property type="match status" value="1"/>
</dbReference>
<dbReference type="PANTHER" id="PTHR42820">
    <property type="entry name" value="SHORT-CHAIN DEHYDROGENASE REDUCTASE"/>
    <property type="match status" value="1"/>
</dbReference>
<dbReference type="STRING" id="22663.A0A2I0LBF6"/>
<dbReference type="InterPro" id="IPR002347">
    <property type="entry name" value="SDR_fam"/>
</dbReference>
<dbReference type="Proteomes" id="UP000233551">
    <property type="component" value="Unassembled WGS sequence"/>
</dbReference>
<dbReference type="Pfam" id="PF13561">
    <property type="entry name" value="adh_short_C2"/>
    <property type="match status" value="1"/>
</dbReference>
<gene>
    <name evidence="2" type="ORF">CRG98_001643</name>
</gene>
<protein>
    <recommendedName>
        <fullName evidence="4">Short-chain dehydrogenase reductase 3b-like</fullName>
    </recommendedName>
</protein>
<dbReference type="InterPro" id="IPR036291">
    <property type="entry name" value="NAD(P)-bd_dom_sf"/>
</dbReference>
<dbReference type="PRINTS" id="PR00081">
    <property type="entry name" value="GDHRDH"/>
</dbReference>
<dbReference type="PANTHER" id="PTHR42820:SF13">
    <property type="entry name" value="(-)-ISOPIPERITENOL_(-)-CARVEOL DEHYDROGENASE, MITOCHONDRIAL-LIKE"/>
    <property type="match status" value="1"/>
</dbReference>
<evidence type="ECO:0000256" key="1">
    <source>
        <dbReference type="ARBA" id="ARBA00006484"/>
    </source>
</evidence>
<dbReference type="SUPFAM" id="SSF51735">
    <property type="entry name" value="NAD(P)-binding Rossmann-fold domains"/>
    <property type="match status" value="1"/>
</dbReference>
<sequence>MEESSSSSRPKKKLDGKVAIVTGGASGIGEETTCRFIGHGAFVVIANIQDEKGQAFVSSLGVNVLGVIACVKHAARAMVEGRVKGSIICTASNVAEIGSPKKFDYVMSKHAVLGLVRSASKALGPNGIRVNCVSPGAVGTLLLCAMYSKEKEEVESHIEQFSHLKGVLKTGHVADAVVFLASDAAEFITGHYLVIDGGSHF</sequence>
<dbReference type="EMBL" id="PGOL01000065">
    <property type="protein sequence ID" value="PKI78023.1"/>
    <property type="molecule type" value="Genomic_DNA"/>
</dbReference>
<accession>A0A2I0LBF6</accession>
<dbReference type="InterPro" id="IPR020904">
    <property type="entry name" value="Sc_DH/Rdtase_CS"/>
</dbReference>
<evidence type="ECO:0000313" key="3">
    <source>
        <dbReference type="Proteomes" id="UP000233551"/>
    </source>
</evidence>
<comment type="caution">
    <text evidence="2">The sequence shown here is derived from an EMBL/GenBank/DDBJ whole genome shotgun (WGS) entry which is preliminary data.</text>
</comment>
<reference evidence="2 3" key="1">
    <citation type="submission" date="2017-11" db="EMBL/GenBank/DDBJ databases">
        <title>De-novo sequencing of pomegranate (Punica granatum L.) genome.</title>
        <authorList>
            <person name="Akparov Z."/>
            <person name="Amiraslanov A."/>
            <person name="Hajiyeva S."/>
            <person name="Abbasov M."/>
            <person name="Kaur K."/>
            <person name="Hamwieh A."/>
            <person name="Solovyev V."/>
            <person name="Salamov A."/>
            <person name="Braich B."/>
            <person name="Kosarev P."/>
            <person name="Mahmoud A."/>
            <person name="Hajiyev E."/>
            <person name="Babayeva S."/>
            <person name="Izzatullayeva V."/>
            <person name="Mammadov A."/>
            <person name="Mammadov A."/>
            <person name="Sharifova S."/>
            <person name="Ojaghi J."/>
            <person name="Eynullazada K."/>
            <person name="Bayramov B."/>
            <person name="Abdulazimova A."/>
            <person name="Shahmuradov I."/>
        </authorList>
    </citation>
    <scope>NUCLEOTIDE SEQUENCE [LARGE SCALE GENOMIC DNA]</scope>
    <source>
        <strain evidence="3">cv. AG2017</strain>
        <tissue evidence="2">Leaf</tissue>
    </source>
</reference>
<dbReference type="Gene3D" id="3.40.50.720">
    <property type="entry name" value="NAD(P)-binding Rossmann-like Domain"/>
    <property type="match status" value="2"/>
</dbReference>
<evidence type="ECO:0000313" key="2">
    <source>
        <dbReference type="EMBL" id="PKI78023.1"/>
    </source>
</evidence>
<comment type="similarity">
    <text evidence="1">Belongs to the short-chain dehydrogenases/reductases (SDR) family.</text>
</comment>
<name>A0A2I0LBF6_PUNGR</name>
<keyword evidence="3" id="KW-1185">Reference proteome</keyword>
<evidence type="ECO:0008006" key="4">
    <source>
        <dbReference type="Google" id="ProtNLM"/>
    </source>
</evidence>
<proteinExistence type="inferred from homology"/>
<organism evidence="2 3">
    <name type="scientific">Punica granatum</name>
    <name type="common">Pomegranate</name>
    <dbReference type="NCBI Taxonomy" id="22663"/>
    <lineage>
        <taxon>Eukaryota</taxon>
        <taxon>Viridiplantae</taxon>
        <taxon>Streptophyta</taxon>
        <taxon>Embryophyta</taxon>
        <taxon>Tracheophyta</taxon>
        <taxon>Spermatophyta</taxon>
        <taxon>Magnoliopsida</taxon>
        <taxon>eudicotyledons</taxon>
        <taxon>Gunneridae</taxon>
        <taxon>Pentapetalae</taxon>
        <taxon>rosids</taxon>
        <taxon>malvids</taxon>
        <taxon>Myrtales</taxon>
        <taxon>Lythraceae</taxon>
        <taxon>Punica</taxon>
    </lineage>
</organism>
<dbReference type="AlphaFoldDB" id="A0A2I0LBF6"/>